<evidence type="ECO:0000313" key="2">
    <source>
        <dbReference type="Proteomes" id="UP001157418"/>
    </source>
</evidence>
<proteinExistence type="predicted"/>
<dbReference type="EMBL" id="CAKMRJ010004445">
    <property type="protein sequence ID" value="CAH1436929.1"/>
    <property type="molecule type" value="Genomic_DNA"/>
</dbReference>
<accession>A0AAU9NGP0</accession>
<comment type="caution">
    <text evidence="1">The sequence shown here is derived from an EMBL/GenBank/DDBJ whole genome shotgun (WGS) entry which is preliminary data.</text>
</comment>
<dbReference type="AlphaFoldDB" id="A0AAU9NGP0"/>
<keyword evidence="2" id="KW-1185">Reference proteome</keyword>
<name>A0AAU9NGP0_9ASTR</name>
<reference evidence="1 2" key="1">
    <citation type="submission" date="2022-01" db="EMBL/GenBank/DDBJ databases">
        <authorList>
            <person name="Xiong W."/>
            <person name="Schranz E."/>
        </authorList>
    </citation>
    <scope>NUCLEOTIDE SEQUENCE [LARGE SCALE GENOMIC DNA]</scope>
</reference>
<organism evidence="1 2">
    <name type="scientific">Lactuca virosa</name>
    <dbReference type="NCBI Taxonomy" id="75947"/>
    <lineage>
        <taxon>Eukaryota</taxon>
        <taxon>Viridiplantae</taxon>
        <taxon>Streptophyta</taxon>
        <taxon>Embryophyta</taxon>
        <taxon>Tracheophyta</taxon>
        <taxon>Spermatophyta</taxon>
        <taxon>Magnoliopsida</taxon>
        <taxon>eudicotyledons</taxon>
        <taxon>Gunneridae</taxon>
        <taxon>Pentapetalae</taxon>
        <taxon>asterids</taxon>
        <taxon>campanulids</taxon>
        <taxon>Asterales</taxon>
        <taxon>Asteraceae</taxon>
        <taxon>Cichorioideae</taxon>
        <taxon>Cichorieae</taxon>
        <taxon>Lactucinae</taxon>
        <taxon>Lactuca</taxon>
    </lineage>
</organism>
<protein>
    <recommendedName>
        <fullName evidence="3">EF-hand domain-containing protein</fullName>
    </recommendedName>
</protein>
<dbReference type="SUPFAM" id="SSF47473">
    <property type="entry name" value="EF-hand"/>
    <property type="match status" value="1"/>
</dbReference>
<dbReference type="Proteomes" id="UP001157418">
    <property type="component" value="Unassembled WGS sequence"/>
</dbReference>
<evidence type="ECO:0000313" key="1">
    <source>
        <dbReference type="EMBL" id="CAH1436929.1"/>
    </source>
</evidence>
<sequence>MQDAAGGGGDEDVIADHLSAEEVAGIKQGFYLMDISKQGKTNIAELKGGLQKVGQQIPDAALQILMDAVISEPPYKSLKLNLNQFLLHVGLSALQPSHLENHVIEHEKGEDFLSTSLGSGNAQQGLLSGITITAFEMQHDFVLQLLANERGIHYSY</sequence>
<gene>
    <name evidence="1" type="ORF">LVIROSA_LOCUS23276</name>
</gene>
<dbReference type="InterPro" id="IPR011992">
    <property type="entry name" value="EF-hand-dom_pair"/>
</dbReference>
<evidence type="ECO:0008006" key="3">
    <source>
        <dbReference type="Google" id="ProtNLM"/>
    </source>
</evidence>
<dbReference type="Gene3D" id="1.10.238.10">
    <property type="entry name" value="EF-hand"/>
    <property type="match status" value="1"/>
</dbReference>